<keyword evidence="6 12" id="KW-0418">Kinase</keyword>
<dbReference type="GO" id="GO:0004673">
    <property type="term" value="F:protein histidine kinase activity"/>
    <property type="evidence" value="ECO:0007669"/>
    <property type="project" value="UniProtKB-EC"/>
</dbReference>
<dbReference type="SMART" id="SM00387">
    <property type="entry name" value="HATPase_c"/>
    <property type="match status" value="1"/>
</dbReference>
<dbReference type="InterPro" id="IPR004358">
    <property type="entry name" value="Sig_transdc_His_kin-like_C"/>
</dbReference>
<sequence length="510" mass="58107">MSIKLKMTMVITLAFTVFFILLAILVTTLMSQTTEENYRMRIDERVQVFEKLLEDKYKQLVETAILASGNAESSTKLFEIAKVHDVEYIILCNERGEVVKIIKAALVDDSSFENECREIAREAFTRGELRRGFLVGSWVYMFASYPVYYHGDFVGYVATVEILSPSELERIRELVGVDVLEFLREKRERRGEISSYYEVRSASGETVGYFRLAFVNTIHPLVTKSFYTGLVISAFITFAAILITSTAIDRNVTRRVEILGNFMRNIKERGYYTGERIFLTGDDEIRVLADSINEALEEIERREKELRRVSENLRVVNRILRHDVLNDLTVIRGFAELGHCEGCKMCERIVTRVDQAVDAIERLKNVEEALRETELSGFRVSEVIDEVMSKFDVEWELKGDGVVLADSGIFSVFENLVSNAIRHGGTERVEFEVRDEGEWVVVGVADYGKGIPPQIRDRIFEEGFSTSGTGLGLYIVKKLVEKYGGEIRVSENEPRGAVFTIKLKKAEGEL</sequence>
<dbReference type="InParanoid" id="A0A0F7IG52"/>
<dbReference type="InterPro" id="IPR003660">
    <property type="entry name" value="HAMP_dom"/>
</dbReference>
<keyword evidence="9" id="KW-1133">Transmembrane helix</keyword>
<evidence type="ECO:0000313" key="12">
    <source>
        <dbReference type="EMBL" id="AKG92508.1"/>
    </source>
</evidence>
<gene>
    <name evidence="12" type="ORF">GAH_00133</name>
</gene>
<accession>A0A0F7IG52</accession>
<keyword evidence="9" id="KW-0812">Transmembrane</keyword>
<dbReference type="Gene3D" id="3.30.565.10">
    <property type="entry name" value="Histidine kinase-like ATPase, C-terminal domain"/>
    <property type="match status" value="1"/>
</dbReference>
<evidence type="ECO:0000259" key="11">
    <source>
        <dbReference type="PROSITE" id="PS50885"/>
    </source>
</evidence>
<keyword evidence="8" id="KW-0175">Coiled coil</keyword>
<dbReference type="GO" id="GO:0016020">
    <property type="term" value="C:membrane"/>
    <property type="evidence" value="ECO:0007669"/>
    <property type="project" value="InterPro"/>
</dbReference>
<dbReference type="GO" id="GO:0005524">
    <property type="term" value="F:ATP binding"/>
    <property type="evidence" value="ECO:0007669"/>
    <property type="project" value="UniProtKB-KW"/>
</dbReference>
<dbReference type="AlphaFoldDB" id="A0A0F7IG52"/>
<dbReference type="KEGG" id="gah:GAH_00133"/>
<evidence type="ECO:0000256" key="7">
    <source>
        <dbReference type="ARBA" id="ARBA00022840"/>
    </source>
</evidence>
<protein>
    <recommendedName>
        <fullName evidence="2">histidine kinase</fullName>
        <ecNumber evidence="2">2.7.13.3</ecNumber>
    </recommendedName>
</protein>
<name>A0A0F7IG52_9EURY</name>
<dbReference type="SUPFAM" id="SSF55874">
    <property type="entry name" value="ATPase domain of HSP90 chaperone/DNA topoisomerase II/histidine kinase"/>
    <property type="match status" value="1"/>
</dbReference>
<dbReference type="InterPro" id="IPR050980">
    <property type="entry name" value="2C_sensor_his_kinase"/>
</dbReference>
<evidence type="ECO:0000256" key="4">
    <source>
        <dbReference type="ARBA" id="ARBA00022679"/>
    </source>
</evidence>
<evidence type="ECO:0000256" key="9">
    <source>
        <dbReference type="SAM" id="Phobius"/>
    </source>
</evidence>
<dbReference type="PANTHER" id="PTHR44936:SF10">
    <property type="entry name" value="SENSOR PROTEIN RSTB"/>
    <property type="match status" value="1"/>
</dbReference>
<dbReference type="RefSeq" id="WP_169745328.1">
    <property type="nucleotide sequence ID" value="NZ_CP011267.1"/>
</dbReference>
<evidence type="ECO:0000256" key="6">
    <source>
        <dbReference type="ARBA" id="ARBA00022777"/>
    </source>
</evidence>
<evidence type="ECO:0000256" key="1">
    <source>
        <dbReference type="ARBA" id="ARBA00000085"/>
    </source>
</evidence>
<dbReference type="Pfam" id="PF02518">
    <property type="entry name" value="HATPase_c"/>
    <property type="match status" value="1"/>
</dbReference>
<evidence type="ECO:0000256" key="5">
    <source>
        <dbReference type="ARBA" id="ARBA00022741"/>
    </source>
</evidence>
<dbReference type="GO" id="GO:0007165">
    <property type="term" value="P:signal transduction"/>
    <property type="evidence" value="ECO:0007669"/>
    <property type="project" value="InterPro"/>
</dbReference>
<dbReference type="EMBL" id="CP011267">
    <property type="protein sequence ID" value="AKG92508.1"/>
    <property type="molecule type" value="Genomic_DNA"/>
</dbReference>
<feature type="coiled-coil region" evidence="8">
    <location>
        <begin position="285"/>
        <end position="316"/>
    </location>
</feature>
<dbReference type="PRINTS" id="PR00344">
    <property type="entry name" value="BCTRLSENSOR"/>
</dbReference>
<dbReference type="PANTHER" id="PTHR44936">
    <property type="entry name" value="SENSOR PROTEIN CREC"/>
    <property type="match status" value="1"/>
</dbReference>
<keyword evidence="5" id="KW-0547">Nucleotide-binding</keyword>
<dbReference type="Gene3D" id="1.10.287.130">
    <property type="match status" value="1"/>
</dbReference>
<evidence type="ECO:0000259" key="10">
    <source>
        <dbReference type="PROSITE" id="PS50109"/>
    </source>
</evidence>
<dbReference type="GeneID" id="25419481"/>
<keyword evidence="7" id="KW-0067">ATP-binding</keyword>
<keyword evidence="4" id="KW-0808">Transferase</keyword>
<dbReference type="PROSITE" id="PS50885">
    <property type="entry name" value="HAMP"/>
    <property type="match status" value="1"/>
</dbReference>
<feature type="domain" description="HAMP" evidence="11">
    <location>
        <begin position="250"/>
        <end position="304"/>
    </location>
</feature>
<proteinExistence type="predicted"/>
<dbReference type="Proteomes" id="UP000034723">
    <property type="component" value="Chromosome"/>
</dbReference>
<evidence type="ECO:0000313" key="13">
    <source>
        <dbReference type="Proteomes" id="UP000034723"/>
    </source>
</evidence>
<keyword evidence="3" id="KW-0597">Phosphoprotein</keyword>
<feature type="transmembrane region" description="Helical" evidence="9">
    <location>
        <begin position="226"/>
        <end position="248"/>
    </location>
</feature>
<keyword evidence="9" id="KW-0472">Membrane</keyword>
<reference evidence="12 13" key="1">
    <citation type="submission" date="2015-04" db="EMBL/GenBank/DDBJ databases">
        <title>The complete genome sequence of the hyperthermophilic, obligate iron-reducing archaeon Geoglobus ahangari strain 234T.</title>
        <authorList>
            <person name="Manzella M.P."/>
            <person name="Holmes D.E."/>
            <person name="Rocheleau J.M."/>
            <person name="Chung A."/>
            <person name="Reguera G."/>
            <person name="Kashefi K."/>
        </authorList>
    </citation>
    <scope>NUCLEOTIDE SEQUENCE [LARGE SCALE GENOMIC DNA]</scope>
    <source>
        <strain evidence="12 13">234</strain>
    </source>
</reference>
<organism evidence="12 13">
    <name type="scientific">Geoglobus ahangari</name>
    <dbReference type="NCBI Taxonomy" id="113653"/>
    <lineage>
        <taxon>Archaea</taxon>
        <taxon>Methanobacteriati</taxon>
        <taxon>Methanobacteriota</taxon>
        <taxon>Archaeoglobi</taxon>
        <taxon>Archaeoglobales</taxon>
        <taxon>Archaeoglobaceae</taxon>
        <taxon>Geoglobus</taxon>
    </lineage>
</organism>
<dbReference type="OrthoDB" id="50550at2157"/>
<dbReference type="EC" id="2.7.13.3" evidence="2"/>
<feature type="domain" description="Histidine kinase" evidence="10">
    <location>
        <begin position="319"/>
        <end position="507"/>
    </location>
</feature>
<dbReference type="PROSITE" id="PS50109">
    <property type="entry name" value="HIS_KIN"/>
    <property type="match status" value="1"/>
</dbReference>
<dbReference type="HOGENOM" id="CLU_040008_0_0_2"/>
<comment type="catalytic activity">
    <reaction evidence="1">
        <text>ATP + protein L-histidine = ADP + protein N-phospho-L-histidine.</text>
        <dbReference type="EC" id="2.7.13.3"/>
    </reaction>
</comment>
<dbReference type="InterPro" id="IPR036890">
    <property type="entry name" value="HATPase_C_sf"/>
</dbReference>
<evidence type="ECO:0000256" key="2">
    <source>
        <dbReference type="ARBA" id="ARBA00012438"/>
    </source>
</evidence>
<dbReference type="InterPro" id="IPR005467">
    <property type="entry name" value="His_kinase_dom"/>
</dbReference>
<dbReference type="CDD" id="cd00075">
    <property type="entry name" value="HATPase"/>
    <property type="match status" value="1"/>
</dbReference>
<evidence type="ECO:0000256" key="8">
    <source>
        <dbReference type="SAM" id="Coils"/>
    </source>
</evidence>
<dbReference type="InterPro" id="IPR003594">
    <property type="entry name" value="HATPase_dom"/>
</dbReference>
<dbReference type="STRING" id="113653.GAH_00133"/>
<keyword evidence="13" id="KW-1185">Reference proteome</keyword>
<evidence type="ECO:0000256" key="3">
    <source>
        <dbReference type="ARBA" id="ARBA00022553"/>
    </source>
</evidence>